<protein>
    <submittedName>
        <fullName evidence="2">Uncharacterized protein</fullName>
    </submittedName>
</protein>
<dbReference type="EMBL" id="GGEC01085641">
    <property type="protein sequence ID" value="MBX66125.1"/>
    <property type="molecule type" value="Transcribed_RNA"/>
</dbReference>
<proteinExistence type="predicted"/>
<accession>A0A2P2QGV6</accession>
<evidence type="ECO:0000256" key="1">
    <source>
        <dbReference type="SAM" id="MobiDB-lite"/>
    </source>
</evidence>
<reference evidence="2" key="1">
    <citation type="submission" date="2018-02" db="EMBL/GenBank/DDBJ databases">
        <title>Rhizophora mucronata_Transcriptome.</title>
        <authorList>
            <person name="Meera S.P."/>
            <person name="Sreeshan A."/>
            <person name="Augustine A."/>
        </authorList>
    </citation>
    <scope>NUCLEOTIDE SEQUENCE</scope>
    <source>
        <tissue evidence="2">Leaf</tissue>
    </source>
</reference>
<feature type="region of interest" description="Disordered" evidence="1">
    <location>
        <begin position="1"/>
        <end position="21"/>
    </location>
</feature>
<evidence type="ECO:0000313" key="2">
    <source>
        <dbReference type="EMBL" id="MBX66125.1"/>
    </source>
</evidence>
<sequence length="21" mass="2377">MFASSKISIQKNVSDQKISQH</sequence>
<name>A0A2P2QGV6_RHIMU</name>
<dbReference type="AlphaFoldDB" id="A0A2P2QGV6"/>
<organism evidence="2">
    <name type="scientific">Rhizophora mucronata</name>
    <name type="common">Asiatic mangrove</name>
    <dbReference type="NCBI Taxonomy" id="61149"/>
    <lineage>
        <taxon>Eukaryota</taxon>
        <taxon>Viridiplantae</taxon>
        <taxon>Streptophyta</taxon>
        <taxon>Embryophyta</taxon>
        <taxon>Tracheophyta</taxon>
        <taxon>Spermatophyta</taxon>
        <taxon>Magnoliopsida</taxon>
        <taxon>eudicotyledons</taxon>
        <taxon>Gunneridae</taxon>
        <taxon>Pentapetalae</taxon>
        <taxon>rosids</taxon>
        <taxon>fabids</taxon>
        <taxon>Malpighiales</taxon>
        <taxon>Rhizophoraceae</taxon>
        <taxon>Rhizophora</taxon>
    </lineage>
</organism>